<reference evidence="2" key="1">
    <citation type="journal article" date="2023" name="Science">
        <title>Genome structures resolve the early diversification of teleost fishes.</title>
        <authorList>
            <person name="Parey E."/>
            <person name="Louis A."/>
            <person name="Montfort J."/>
            <person name="Bouchez O."/>
            <person name="Roques C."/>
            <person name="Iampietro C."/>
            <person name="Lluch J."/>
            <person name="Castinel A."/>
            <person name="Donnadieu C."/>
            <person name="Desvignes T."/>
            <person name="Floi Bucao C."/>
            <person name="Jouanno E."/>
            <person name="Wen M."/>
            <person name="Mejri S."/>
            <person name="Dirks R."/>
            <person name="Jansen H."/>
            <person name="Henkel C."/>
            <person name="Chen W.J."/>
            <person name="Zahm M."/>
            <person name="Cabau C."/>
            <person name="Klopp C."/>
            <person name="Thompson A.W."/>
            <person name="Robinson-Rechavi M."/>
            <person name="Braasch I."/>
            <person name="Lecointre G."/>
            <person name="Bobe J."/>
            <person name="Postlethwait J.H."/>
            <person name="Berthelot C."/>
            <person name="Roest Crollius H."/>
            <person name="Guiguen Y."/>
        </authorList>
    </citation>
    <scope>NUCLEOTIDE SEQUENCE</scope>
    <source>
        <strain evidence="2">NC1722</strain>
    </source>
</reference>
<organism evidence="2 3">
    <name type="scientific">Aldrovandia affinis</name>
    <dbReference type="NCBI Taxonomy" id="143900"/>
    <lineage>
        <taxon>Eukaryota</taxon>
        <taxon>Metazoa</taxon>
        <taxon>Chordata</taxon>
        <taxon>Craniata</taxon>
        <taxon>Vertebrata</taxon>
        <taxon>Euteleostomi</taxon>
        <taxon>Actinopterygii</taxon>
        <taxon>Neopterygii</taxon>
        <taxon>Teleostei</taxon>
        <taxon>Notacanthiformes</taxon>
        <taxon>Halosauridae</taxon>
        <taxon>Aldrovandia</taxon>
    </lineage>
</organism>
<accession>A0AAD7REC8</accession>
<gene>
    <name evidence="2" type="ORF">AAFF_G00237810</name>
</gene>
<feature type="compositionally biased region" description="Basic and acidic residues" evidence="1">
    <location>
        <begin position="212"/>
        <end position="235"/>
    </location>
</feature>
<evidence type="ECO:0000256" key="1">
    <source>
        <dbReference type="SAM" id="MobiDB-lite"/>
    </source>
</evidence>
<evidence type="ECO:0000313" key="2">
    <source>
        <dbReference type="EMBL" id="KAJ8378657.1"/>
    </source>
</evidence>
<protein>
    <submittedName>
        <fullName evidence="2">Uncharacterized protein</fullName>
    </submittedName>
</protein>
<name>A0AAD7REC8_9TELE</name>
<feature type="compositionally biased region" description="Polar residues" evidence="1">
    <location>
        <begin position="73"/>
        <end position="85"/>
    </location>
</feature>
<sequence>MGLFAVKTRQRHNPFNRASLVLPETPAETDGWSPGETDGRPTDGAAEPHGTTAGEPLSPPKGNVGGLTDDLSSESSGSLQGTHTELTPVPKKRTIIFGPLDSLLDSSSSPFPRLSGMRGSRGRVAAPRGILKHSISWNSNDSGLPYDGQRQGQPSADTPKLPAAAAPERESSALATPAGAEDEISDDLLDTKQVRFSPPVSLSDATGGPELWEGREFGDQDLLDLDRLEPSDKAEGAGLQRVGSQRNEGSDVPTFRSVCEQPAEGDGSCLDAPRAVREGPPALLLSNEPEMSWMAYTEHPSCESVPPPVSEPRCRWKGQHENHAESKPSQVPYLLPSVGEKCQPGYVGIGGHDAPAVLAVQSPELTEEEGDSIAKVLEWFSRSSDSSDQQEGHICQQEMDMETKNQQEAPSDDDTTNTKMVFGKDQPVAHKDHVTTINEMMEHTLSDGPLAGEVQSANLRRVLLKRSTRIEEEGVVHVEGVDKDLTPIAQGKTVLRIHEK</sequence>
<dbReference type="AlphaFoldDB" id="A0AAD7REC8"/>
<dbReference type="Proteomes" id="UP001221898">
    <property type="component" value="Unassembled WGS sequence"/>
</dbReference>
<proteinExistence type="predicted"/>
<dbReference type="EMBL" id="JAINUG010000315">
    <property type="protein sequence ID" value="KAJ8378657.1"/>
    <property type="molecule type" value="Genomic_DNA"/>
</dbReference>
<feature type="region of interest" description="Disordered" evidence="1">
    <location>
        <begin position="1"/>
        <end position="275"/>
    </location>
</feature>
<evidence type="ECO:0000313" key="3">
    <source>
        <dbReference type="Proteomes" id="UP001221898"/>
    </source>
</evidence>
<comment type="caution">
    <text evidence="2">The sequence shown here is derived from an EMBL/GenBank/DDBJ whole genome shotgun (WGS) entry which is preliminary data.</text>
</comment>
<keyword evidence="3" id="KW-1185">Reference proteome</keyword>
<feature type="compositionally biased region" description="Low complexity" evidence="1">
    <location>
        <begin position="100"/>
        <end position="109"/>
    </location>
</feature>